<reference evidence="4" key="2">
    <citation type="submission" date="2020-01" db="EMBL/GenBank/DDBJ databases">
        <title>A Genome Mining Plus Mutasynthesis Strategy Identifies Amychelin Siderophores with Anti-Infection Activity Against Pseudomonas aeruginosa.</title>
        <authorList>
            <person name="Xie F."/>
            <person name="Dai S."/>
            <person name="Zhao Y."/>
            <person name="Huang P."/>
            <person name="Yu S."/>
            <person name="Wang Q."/>
            <person name="Ji Z."/>
            <person name="Alterovitz G."/>
            <person name="Ren B."/>
            <person name="Zhang Q."/>
            <person name="Ausubel F."/>
            <person name="Song F."/>
            <person name="Liu X."/>
            <person name="Dai H."/>
            <person name="Zhang L."/>
        </authorList>
    </citation>
    <scope>NUCLEOTIDE SEQUENCE</scope>
    <source>
        <strain evidence="4">DSM 43021</strain>
    </source>
</reference>
<evidence type="ECO:0000313" key="3">
    <source>
        <dbReference type="EMBL" id="ACZ86690.1"/>
    </source>
</evidence>
<dbReference type="AlphaFoldDB" id="D2ATH0"/>
<dbReference type="Proteomes" id="UP000002029">
    <property type="component" value="Chromosome"/>
</dbReference>
<dbReference type="EMBL" id="CP001814">
    <property type="protein sequence ID" value="ACZ86690.1"/>
    <property type="molecule type" value="Genomic_DNA"/>
</dbReference>
<feature type="compositionally biased region" description="Gly residues" evidence="1">
    <location>
        <begin position="188"/>
        <end position="213"/>
    </location>
</feature>
<evidence type="ECO:0000313" key="4">
    <source>
        <dbReference type="EMBL" id="QIE08492.1"/>
    </source>
</evidence>
<protein>
    <submittedName>
        <fullName evidence="4">SDR superfamily protein</fullName>
    </submittedName>
</protein>
<organism evidence="3 5">
    <name type="scientific">Streptosporangium roseum (strain ATCC 12428 / DSM 43021 / JCM 3005 / KCTC 9067 / NCIMB 10171 / NRRL 2505 / NI 9100)</name>
    <dbReference type="NCBI Taxonomy" id="479432"/>
    <lineage>
        <taxon>Bacteria</taxon>
        <taxon>Bacillati</taxon>
        <taxon>Actinomycetota</taxon>
        <taxon>Actinomycetes</taxon>
        <taxon>Streptosporangiales</taxon>
        <taxon>Streptosporangiaceae</taxon>
        <taxon>Streptosporangium</taxon>
    </lineage>
</organism>
<feature type="domain" description="Saccharopine dehydrogenase NADP binding" evidence="2">
    <location>
        <begin position="10"/>
        <end position="141"/>
    </location>
</feature>
<sequence>MRAGRGAPAIAVLGCYGAVGRSVVRRLREAGTGPLRLGGRDLDRVRALAGTGSGGPAGAEAATGGAATGEAVTGTAGAGAVEARAGADEAVAVDLRDAAALAAFCEGCHVVVNCAGPSSRILDTVARAALAAGAHYVDVAGDAAVRDRLTAAGLPTGSAARRDPAGHGSDGPGSGDHGSDGPESAGRGSDGPGSGDHGFDGPGSAGRGSTGHGSEGRGSRGRGRAGRDGSGRVVVLSAGMMPGLSALLPRHLAGQGFDRVDRLTAHVGGVDRFTPAAALDYVASLSGGYATPLAVWRGHQVIPRASRPRRGVELPHFPGRVNAYPYLSAEAERLARSLGFAEVEWSSVFDGELTLAALARLHDLDADTAAGELVRTSRLEAFGRTPYFQMVFRMEGEAAGRPVARTLVARAADSYELSAAVAVLAAGAVLRGLVRPGLHDAADVLDAGAVFQALLDDPAVTRLEVVDDVSPAVEVEEGVL</sequence>
<evidence type="ECO:0000259" key="2">
    <source>
        <dbReference type="Pfam" id="PF03435"/>
    </source>
</evidence>
<evidence type="ECO:0000313" key="5">
    <source>
        <dbReference type="Proteomes" id="UP000002029"/>
    </source>
</evidence>
<dbReference type="SUPFAM" id="SSF51735">
    <property type="entry name" value="NAD(P)-binding Rossmann-fold domains"/>
    <property type="match status" value="1"/>
</dbReference>
<evidence type="ECO:0000256" key="1">
    <source>
        <dbReference type="SAM" id="MobiDB-lite"/>
    </source>
</evidence>
<dbReference type="eggNOG" id="COG1748">
    <property type="taxonomic scope" value="Bacteria"/>
</dbReference>
<dbReference type="InterPro" id="IPR005097">
    <property type="entry name" value="Sacchrp_dh_NADP-bd"/>
</dbReference>
<dbReference type="HOGENOM" id="CLU_044850_1_0_11"/>
<dbReference type="STRING" id="479432.Sros_3768"/>
<dbReference type="Gene3D" id="3.40.50.720">
    <property type="entry name" value="NAD(P)-binding Rossmann-like Domain"/>
    <property type="match status" value="1"/>
</dbReference>
<proteinExistence type="predicted"/>
<keyword evidence="5" id="KW-1185">Reference proteome</keyword>
<dbReference type="Pfam" id="PF03435">
    <property type="entry name" value="Sacchrp_dh_NADP"/>
    <property type="match status" value="1"/>
</dbReference>
<reference evidence="3 5" key="1">
    <citation type="journal article" date="2010" name="Stand. Genomic Sci.">
        <title>Complete genome sequence of Streptosporangium roseum type strain (NI 9100).</title>
        <authorList>
            <person name="Nolan M."/>
            <person name="Sikorski J."/>
            <person name="Jando M."/>
            <person name="Lucas S."/>
            <person name="Lapidus A."/>
            <person name="Glavina Del Rio T."/>
            <person name="Chen F."/>
            <person name="Tice H."/>
            <person name="Pitluck S."/>
            <person name="Cheng J.F."/>
            <person name="Chertkov O."/>
            <person name="Sims D."/>
            <person name="Meincke L."/>
            <person name="Brettin T."/>
            <person name="Han C."/>
            <person name="Detter J.C."/>
            <person name="Bruce D."/>
            <person name="Goodwin L."/>
            <person name="Land M."/>
            <person name="Hauser L."/>
            <person name="Chang Y.J."/>
            <person name="Jeffries C.D."/>
            <person name="Ivanova N."/>
            <person name="Mavromatis K."/>
            <person name="Mikhailova N."/>
            <person name="Chen A."/>
            <person name="Palaniappan K."/>
            <person name="Chain P."/>
            <person name="Rohde M."/>
            <person name="Goker M."/>
            <person name="Bristow J."/>
            <person name="Eisen J.A."/>
            <person name="Markowitz V."/>
            <person name="Hugenholtz P."/>
            <person name="Kyrpides N.C."/>
            <person name="Klenk H.P."/>
        </authorList>
    </citation>
    <scope>NUCLEOTIDE SEQUENCE [LARGE SCALE GENOMIC DNA]</scope>
    <source>
        <strain evidence="5">ATCC 12428 / DSM 43021 / JCM 3005 / NI 9100</strain>
        <strain evidence="3">DSM 43021</strain>
    </source>
</reference>
<dbReference type="KEGG" id="sro:Sros_3768"/>
<name>D2ATH0_STRRD</name>
<dbReference type="PANTHER" id="PTHR43781:SF1">
    <property type="entry name" value="SACCHAROPINE DEHYDROGENASE"/>
    <property type="match status" value="1"/>
</dbReference>
<feature type="region of interest" description="Disordered" evidence="1">
    <location>
        <begin position="155"/>
        <end position="229"/>
    </location>
</feature>
<dbReference type="InterPro" id="IPR036291">
    <property type="entry name" value="NAD(P)-bd_dom_sf"/>
</dbReference>
<dbReference type="EMBL" id="MT001860">
    <property type="protein sequence ID" value="QIE08492.1"/>
    <property type="molecule type" value="Genomic_DNA"/>
</dbReference>
<dbReference type="RefSeq" id="WP_012890433.1">
    <property type="nucleotide sequence ID" value="NC_013595.1"/>
</dbReference>
<gene>
    <name evidence="4" type="primary">SidSR-18</name>
    <name evidence="3" type="ordered locus">Sros_3768</name>
</gene>
<dbReference type="PANTHER" id="PTHR43781">
    <property type="entry name" value="SACCHAROPINE DEHYDROGENASE"/>
    <property type="match status" value="1"/>
</dbReference>
<accession>D2ATH0</accession>